<sequence length="211" mass="23670">MLKTFMPTTMSNLLTCCEKICLSVKNGIAEHDVQKQWEQMRICNFAQPTPKGKARQPSIIQDTQCTGAFTIIWSLTCSHKLQTLLATGAKIDLGDIHEHWHLTKKTALQPTASAKAKAELPNVFDRLTNTFSELPDFQQAATVYHLQCLSQQTPTVLRERPSAQQKGVQQKTIQSAVIHMDLNLLRMLWMLAANQSEGRLLVARTNKKAST</sequence>
<gene>
    <name evidence="1" type="ORF">PsorP6_003596</name>
</gene>
<evidence type="ECO:0000313" key="2">
    <source>
        <dbReference type="Proteomes" id="UP001163321"/>
    </source>
</evidence>
<organism evidence="1 2">
    <name type="scientific">Peronosclerospora sorghi</name>
    <dbReference type="NCBI Taxonomy" id="230839"/>
    <lineage>
        <taxon>Eukaryota</taxon>
        <taxon>Sar</taxon>
        <taxon>Stramenopiles</taxon>
        <taxon>Oomycota</taxon>
        <taxon>Peronosporomycetes</taxon>
        <taxon>Peronosporales</taxon>
        <taxon>Peronosporaceae</taxon>
        <taxon>Peronosclerospora</taxon>
    </lineage>
</organism>
<keyword evidence="2" id="KW-1185">Reference proteome</keyword>
<reference evidence="1 2" key="1">
    <citation type="journal article" date="2022" name="bioRxiv">
        <title>The genome of the oomycete Peronosclerospora sorghi, a cosmopolitan pathogen of maize and sorghum, is inflated with dispersed pseudogenes.</title>
        <authorList>
            <person name="Fletcher K."/>
            <person name="Martin F."/>
            <person name="Isakeit T."/>
            <person name="Cavanaugh K."/>
            <person name="Magill C."/>
            <person name="Michelmore R."/>
        </authorList>
    </citation>
    <scope>NUCLEOTIDE SEQUENCE [LARGE SCALE GENOMIC DNA]</scope>
    <source>
        <strain evidence="1">P6</strain>
    </source>
</reference>
<dbReference type="Proteomes" id="UP001163321">
    <property type="component" value="Chromosome 8"/>
</dbReference>
<dbReference type="EMBL" id="CM047587">
    <property type="protein sequence ID" value="KAI9907968.1"/>
    <property type="molecule type" value="Genomic_DNA"/>
</dbReference>
<accession>A0ACC0VQG7</accession>
<evidence type="ECO:0000313" key="1">
    <source>
        <dbReference type="EMBL" id="KAI9907968.1"/>
    </source>
</evidence>
<name>A0ACC0VQG7_9STRA</name>
<protein>
    <submittedName>
        <fullName evidence="1">Uncharacterized protein</fullName>
    </submittedName>
</protein>
<proteinExistence type="predicted"/>
<comment type="caution">
    <text evidence="1">The sequence shown here is derived from an EMBL/GenBank/DDBJ whole genome shotgun (WGS) entry which is preliminary data.</text>
</comment>